<dbReference type="SUPFAM" id="SSF69848">
    <property type="entry name" value="LCCL domain"/>
    <property type="match status" value="1"/>
</dbReference>
<dbReference type="InterPro" id="IPR036943">
    <property type="entry name" value="FN_type2_sf"/>
</dbReference>
<protein>
    <submittedName>
        <fullName evidence="5">PA14 domain-containing protein</fullName>
    </submittedName>
</protein>
<dbReference type="SMART" id="SM00603">
    <property type="entry name" value="LCCL"/>
    <property type="match status" value="1"/>
</dbReference>
<dbReference type="Gene3D" id="2.10.10.10">
    <property type="entry name" value="Fibronectin, type II, collagen-binding"/>
    <property type="match status" value="1"/>
</dbReference>
<evidence type="ECO:0000313" key="6">
    <source>
        <dbReference type="Proteomes" id="UP000028828"/>
    </source>
</evidence>
<dbReference type="EMBL" id="AEYI02002174">
    <property type="protein sequence ID" value="KFG29410.1"/>
    <property type="molecule type" value="Genomic_DNA"/>
</dbReference>
<dbReference type="SMART" id="SM00758">
    <property type="entry name" value="PA14"/>
    <property type="match status" value="1"/>
</dbReference>
<dbReference type="InterPro" id="IPR011658">
    <property type="entry name" value="PA14_dom"/>
</dbReference>
<gene>
    <name evidence="5" type="ORF">TGP89_258400</name>
</gene>
<dbReference type="SUPFAM" id="SSF56988">
    <property type="entry name" value="Anthrax protective antigen"/>
    <property type="match status" value="1"/>
</dbReference>
<feature type="domain" description="F5/8 type C" evidence="2">
    <location>
        <begin position="543"/>
        <end position="691"/>
    </location>
</feature>
<name>A0A086JB92_TOXGO</name>
<comment type="caution">
    <text evidence="5">The sequence shown here is derived from an EMBL/GenBank/DDBJ whole genome shotgun (WGS) entry which is preliminary data.</text>
</comment>
<dbReference type="PROSITE" id="PS50022">
    <property type="entry name" value="FA58C_3"/>
    <property type="match status" value="1"/>
</dbReference>
<accession>A0A086JB92</accession>
<feature type="signal peptide" evidence="1">
    <location>
        <begin position="1"/>
        <end position="19"/>
    </location>
</feature>
<evidence type="ECO:0000259" key="4">
    <source>
        <dbReference type="PROSITE" id="PS51820"/>
    </source>
</evidence>
<organism evidence="5 6">
    <name type="scientific">Toxoplasma gondii p89</name>
    <dbReference type="NCBI Taxonomy" id="943119"/>
    <lineage>
        <taxon>Eukaryota</taxon>
        <taxon>Sar</taxon>
        <taxon>Alveolata</taxon>
        <taxon>Apicomplexa</taxon>
        <taxon>Conoidasida</taxon>
        <taxon>Coccidia</taxon>
        <taxon>Eucoccidiorida</taxon>
        <taxon>Eimeriorina</taxon>
        <taxon>Sarcocystidae</taxon>
        <taxon>Toxoplasma</taxon>
    </lineage>
</organism>
<reference evidence="5 6" key="1">
    <citation type="submission" date="2014-03" db="EMBL/GenBank/DDBJ databases">
        <authorList>
            <person name="Sibley D."/>
            <person name="Venepally P."/>
            <person name="Karamycheva S."/>
            <person name="Hadjithomas M."/>
            <person name="Khan A."/>
            <person name="Brunk B."/>
            <person name="Roos D."/>
            <person name="Caler E."/>
            <person name="Lorenzi H."/>
        </authorList>
    </citation>
    <scope>NUCLEOTIDE SEQUENCE [LARGE SCALE GENOMIC DNA]</scope>
    <source>
        <strain evidence="6">p89</strain>
    </source>
</reference>
<feature type="domain" description="PA14" evidence="4">
    <location>
        <begin position="217"/>
        <end position="384"/>
    </location>
</feature>
<dbReference type="Gene3D" id="2.60.120.260">
    <property type="entry name" value="Galactose-binding domain-like"/>
    <property type="match status" value="1"/>
</dbReference>
<dbReference type="Pfam" id="PF03815">
    <property type="entry name" value="LCCL"/>
    <property type="match status" value="1"/>
</dbReference>
<evidence type="ECO:0000313" key="5">
    <source>
        <dbReference type="EMBL" id="KFG29410.1"/>
    </source>
</evidence>
<dbReference type="InterPro" id="IPR008979">
    <property type="entry name" value="Galactose-bd-like_sf"/>
</dbReference>
<evidence type="ECO:0000256" key="1">
    <source>
        <dbReference type="SAM" id="SignalP"/>
    </source>
</evidence>
<dbReference type="AlphaFoldDB" id="A0A086JB92"/>
<dbReference type="InterPro" id="IPR004043">
    <property type="entry name" value="LCCL"/>
</dbReference>
<feature type="chain" id="PRO_5001808063" evidence="1">
    <location>
        <begin position="20"/>
        <end position="996"/>
    </location>
</feature>
<dbReference type="InterPro" id="IPR036609">
    <property type="entry name" value="LCCL_sf"/>
</dbReference>
<dbReference type="Gene3D" id="3.90.182.10">
    <property type="entry name" value="Toxin - Anthrax Protective Antigen,domain 1"/>
    <property type="match status" value="1"/>
</dbReference>
<keyword evidence="1" id="KW-0732">Signal</keyword>
<dbReference type="PROSITE" id="PS50820">
    <property type="entry name" value="LCCL"/>
    <property type="match status" value="1"/>
</dbReference>
<feature type="domain" description="LCCL" evidence="3">
    <location>
        <begin position="750"/>
        <end position="801"/>
    </location>
</feature>
<evidence type="ECO:0000259" key="2">
    <source>
        <dbReference type="PROSITE" id="PS50022"/>
    </source>
</evidence>
<dbReference type="Proteomes" id="UP000028828">
    <property type="component" value="Unassembled WGS sequence"/>
</dbReference>
<evidence type="ECO:0000259" key="3">
    <source>
        <dbReference type="PROSITE" id="PS50820"/>
    </source>
</evidence>
<dbReference type="OrthoDB" id="441660at2759"/>
<sequence length="996" mass="108427">MTIRRAVALLCLSVPACLSEAPAPPTNDPLQRLTEFRQQHRKTIDGRLCAAAFVQDNQTYTDCTDARSPDGTSGREWCYVEVQLLGKGPKDWNYCSRPINYSKLRAKAQEVFDVKAIQSNNLMARLDAEAAKIEDMIRRFTATCGAAHSSMSQNLNQIDGLLSRSQHCLKKMEEASAKIGLIEATIDDVKDDIDRDMKRAIMNKKNCSLVRGYEDEPFADGVRGAYYNNPTFTGAPSAFRTDSALDLVFSGKGPVEGVSSNSFSVRWEAFLEAPRSGMYTFIVESDCGVRMFLGDEPIIIDRMPTPVSGDAISENPVPVIPTKEKTGMMRTESVMMELVGGQKYRIRVEMVHSNHLKYLNPNSATIRLLWRHGEGGEEVIPSSHYLTGNARPPVKFSGLNPKQFDLGFFSDGERAFADSDQYFLADVPLRYEGRRFLRTLAEPNMEAFSVEVNIPATIYIASPIDEGIPVAPEESSAWKVHDTDEIVSVLFGVTGMGRALESRAMRIRFIALRERGKLSFKLRQKGVPFLIFAEEKKNAALSCGGEEEVLSLVAGNAYADCSASSEESDVYGCAAGLNGRHMDQPNGTWRTLGGNGVGEWMAIKFRKQVQITHFRFKPRDEAVNWPSEITLSYSEEGDEDSEVFPIRHTSDIERNTYKLARPVITDYVRAEITEMFVNGEDSGGSFEFLGSSCTTTEEADDAQAAIPRIMVETCDATVESIPEILPLEEGDQIVAVCPQHCVKSLEGSAYGTGVYAPGSTLCTAGVHAGICDGTETACEILVTIGGPKSAFKGTRNHGVASSPSGPTDASVKLSRAPCHMPSAAPIKYFISFGEHVAPEGWNADDGSIKQSHDGIVYGWWREAPTKSCSGHNLSHLSSRGVSFPVPIGSQRCPLGADCAPNFWSVVLPEDGTYRLVAQVAGPCDGSTGGHVYLQANGISLASGQLVPSGSSYGAIAAIPVRDHVITLTSSCTTEKCPDTSTTILNIELEKISDEVA</sequence>
<dbReference type="SUPFAM" id="SSF49785">
    <property type="entry name" value="Galactose-binding domain-like"/>
    <property type="match status" value="1"/>
</dbReference>
<proteinExistence type="predicted"/>
<dbReference type="Pfam" id="PF07691">
    <property type="entry name" value="PA14"/>
    <property type="match status" value="1"/>
</dbReference>
<dbReference type="PROSITE" id="PS51820">
    <property type="entry name" value="PA14"/>
    <property type="match status" value="1"/>
</dbReference>
<dbReference type="InterPro" id="IPR000421">
    <property type="entry name" value="FA58C"/>
</dbReference>
<dbReference type="InterPro" id="IPR037524">
    <property type="entry name" value="PA14/GLEYA"/>
</dbReference>
<dbReference type="Gene3D" id="2.170.130.20">
    <property type="entry name" value="LCCL-like domain"/>
    <property type="match status" value="1"/>
</dbReference>
<dbReference type="VEuPathDB" id="ToxoDB:TGP89_258400"/>